<accession>M1WZJ4</accession>
<organism evidence="2 3">
    <name type="scientific">Richelia intracellularis HH01</name>
    <dbReference type="NCBI Taxonomy" id="1165094"/>
    <lineage>
        <taxon>Bacteria</taxon>
        <taxon>Bacillati</taxon>
        <taxon>Cyanobacteriota</taxon>
        <taxon>Cyanophyceae</taxon>
        <taxon>Nostocales</taxon>
        <taxon>Nostocaceae</taxon>
        <taxon>Richelia</taxon>
    </lineage>
</organism>
<gene>
    <name evidence="2" type="ORF">RINTHH_14820</name>
</gene>
<feature type="chain" id="PRO_5004019572" evidence="1">
    <location>
        <begin position="26"/>
        <end position="255"/>
    </location>
</feature>
<dbReference type="AlphaFoldDB" id="M1WZJ4"/>
<dbReference type="EMBL" id="CAIY01000052">
    <property type="protein sequence ID" value="CCH67637.1"/>
    <property type="molecule type" value="Genomic_DNA"/>
</dbReference>
<dbReference type="Proteomes" id="UP000053051">
    <property type="component" value="Unassembled WGS sequence"/>
</dbReference>
<reference evidence="2 3" key="1">
    <citation type="submission" date="2012-05" db="EMBL/GenBank/DDBJ databases">
        <authorList>
            <person name="Hilton J."/>
        </authorList>
    </citation>
    <scope>NUCLEOTIDE SEQUENCE [LARGE SCALE GENOMIC DNA]</scope>
    <source>
        <strain evidence="2 3">HH01</strain>
    </source>
</reference>
<sequence>MPMPLKTLFCNTLLGCLSLISPAIAHEHPYSLGQELPEIPYELPTPTKIEYSPKIPLRSPKKLLKTTKVEDTPKFPVNPQEIKVTKAEFGVFRQDKYGKIKFIPTKKVPLQEGLVYGWQLQIKNYEGSLVWKEIFKLPRLPLTWVNQNGYNFSLSHDGTAAITEKIAEVKKGVVNNSWTVTLGDPPGKHLIEVYIASHHVASFEFEVVKPNRKINTRGRNKVIKHFFKNKQTSAVDKQTSAVICNKLPYSINCPQ</sequence>
<proteinExistence type="predicted"/>
<feature type="signal peptide" evidence="1">
    <location>
        <begin position="1"/>
        <end position="25"/>
    </location>
</feature>
<comment type="caution">
    <text evidence="2">The sequence shown here is derived from an EMBL/GenBank/DDBJ whole genome shotgun (WGS) entry which is preliminary data.</text>
</comment>
<dbReference type="RefSeq" id="WP_008234456.1">
    <property type="nucleotide sequence ID" value="NZ_CAIY01000052.1"/>
</dbReference>
<evidence type="ECO:0000313" key="2">
    <source>
        <dbReference type="EMBL" id="CCH67637.1"/>
    </source>
</evidence>
<reference evidence="3" key="2">
    <citation type="submission" date="2016-01" db="EMBL/GenBank/DDBJ databases">
        <title>Diatom-associated endosymboitic cyanobacterium lacks core nitrogen metabolism enzymes.</title>
        <authorList>
            <person name="Hilton J.A."/>
            <person name="Foster R.A."/>
            <person name="Tripp H.J."/>
            <person name="Carter B.J."/>
            <person name="Zehr J.P."/>
            <person name="Villareal T.A."/>
        </authorList>
    </citation>
    <scope>NUCLEOTIDE SEQUENCE [LARGE SCALE GENOMIC DNA]</scope>
    <source>
        <strain evidence="3">HH01</strain>
    </source>
</reference>
<name>M1WZJ4_9NOST</name>
<evidence type="ECO:0000313" key="3">
    <source>
        <dbReference type="Proteomes" id="UP000053051"/>
    </source>
</evidence>
<evidence type="ECO:0000256" key="1">
    <source>
        <dbReference type="SAM" id="SignalP"/>
    </source>
</evidence>
<protein>
    <submittedName>
        <fullName evidence="2">Uncharacterized protein</fullName>
    </submittedName>
</protein>
<keyword evidence="1" id="KW-0732">Signal</keyword>
<keyword evidence="3" id="KW-1185">Reference proteome</keyword>